<feature type="transmembrane region" description="Helical" evidence="1">
    <location>
        <begin position="12"/>
        <end position="31"/>
    </location>
</feature>
<feature type="transmembrane region" description="Helical" evidence="1">
    <location>
        <begin position="203"/>
        <end position="224"/>
    </location>
</feature>
<evidence type="ECO:0000313" key="2">
    <source>
        <dbReference type="EMBL" id="KAH7034302.1"/>
    </source>
</evidence>
<evidence type="ECO:0000256" key="1">
    <source>
        <dbReference type="SAM" id="Phobius"/>
    </source>
</evidence>
<name>A0ABQ8FY24_9PEZI</name>
<accession>A0ABQ8FY24</accession>
<gene>
    <name evidence="2" type="ORF">B0J12DRAFT_765994</name>
</gene>
<feature type="transmembrane region" description="Helical" evidence="1">
    <location>
        <begin position="73"/>
        <end position="95"/>
    </location>
</feature>
<dbReference type="Proteomes" id="UP000774617">
    <property type="component" value="Unassembled WGS sequence"/>
</dbReference>
<keyword evidence="1" id="KW-0812">Transmembrane</keyword>
<keyword evidence="1" id="KW-1133">Transmembrane helix</keyword>
<feature type="transmembrane region" description="Helical" evidence="1">
    <location>
        <begin position="254"/>
        <end position="273"/>
    </location>
</feature>
<keyword evidence="3" id="KW-1185">Reference proteome</keyword>
<protein>
    <submittedName>
        <fullName evidence="2">Pantothenate transporter</fullName>
    </submittedName>
</protein>
<comment type="caution">
    <text evidence="2">The sequence shown here is derived from an EMBL/GenBank/DDBJ whole genome shotgun (WGS) entry which is preliminary data.</text>
</comment>
<sequence>MVQPGRRVHWTHLCAKIDWLVLSYICIAYFLNIRTRQTYNIGYILGRLQSQLDTTRYILPIGMAEAKNDEIVYALRFFIGFLVASAYLGTINILVSRYTPHEVGSAEMFSGYLRAGLYFDMNNRGRLSTRRRLLIFERRHRHCNCSIRQLAITRIERFGREPPKKATPKTTDTLLQLAAVIFHLLGIRIYRYFNYSVEDVNTIPIAGCGLQILFTLPAIITACLHEQDMSAMVTESLLTFCETGSLHFKVEYEMCAMFFTPIIVFVFMIMYAGRRSEPNP</sequence>
<feature type="transmembrane region" description="Helical" evidence="1">
    <location>
        <begin position="174"/>
        <end position="191"/>
    </location>
</feature>
<organism evidence="2 3">
    <name type="scientific">Macrophomina phaseolina</name>
    <dbReference type="NCBI Taxonomy" id="35725"/>
    <lineage>
        <taxon>Eukaryota</taxon>
        <taxon>Fungi</taxon>
        <taxon>Dikarya</taxon>
        <taxon>Ascomycota</taxon>
        <taxon>Pezizomycotina</taxon>
        <taxon>Dothideomycetes</taxon>
        <taxon>Dothideomycetes incertae sedis</taxon>
        <taxon>Botryosphaeriales</taxon>
        <taxon>Botryosphaeriaceae</taxon>
        <taxon>Macrophomina</taxon>
    </lineage>
</organism>
<reference evidence="2 3" key="1">
    <citation type="journal article" date="2021" name="Nat. Commun.">
        <title>Genetic determinants of endophytism in the Arabidopsis root mycobiome.</title>
        <authorList>
            <person name="Mesny F."/>
            <person name="Miyauchi S."/>
            <person name="Thiergart T."/>
            <person name="Pickel B."/>
            <person name="Atanasova L."/>
            <person name="Karlsson M."/>
            <person name="Huettel B."/>
            <person name="Barry K.W."/>
            <person name="Haridas S."/>
            <person name="Chen C."/>
            <person name="Bauer D."/>
            <person name="Andreopoulos W."/>
            <person name="Pangilinan J."/>
            <person name="LaButti K."/>
            <person name="Riley R."/>
            <person name="Lipzen A."/>
            <person name="Clum A."/>
            <person name="Drula E."/>
            <person name="Henrissat B."/>
            <person name="Kohler A."/>
            <person name="Grigoriev I.V."/>
            <person name="Martin F.M."/>
            <person name="Hacquard S."/>
        </authorList>
    </citation>
    <scope>NUCLEOTIDE SEQUENCE [LARGE SCALE GENOMIC DNA]</scope>
    <source>
        <strain evidence="2 3">MPI-SDFR-AT-0080</strain>
    </source>
</reference>
<proteinExistence type="predicted"/>
<evidence type="ECO:0000313" key="3">
    <source>
        <dbReference type="Proteomes" id="UP000774617"/>
    </source>
</evidence>
<dbReference type="EMBL" id="JAGTJR010000037">
    <property type="protein sequence ID" value="KAH7034302.1"/>
    <property type="molecule type" value="Genomic_DNA"/>
</dbReference>
<keyword evidence="1" id="KW-0472">Membrane</keyword>